<dbReference type="Proteomes" id="UP000295645">
    <property type="component" value="Unassembled WGS sequence"/>
</dbReference>
<dbReference type="Pfam" id="PF00004">
    <property type="entry name" value="AAA"/>
    <property type="match status" value="1"/>
</dbReference>
<dbReference type="CDD" id="cd19481">
    <property type="entry name" value="RecA-like_protease"/>
    <property type="match status" value="1"/>
</dbReference>
<comment type="caution">
    <text evidence="5">The sequence shown here is derived from an EMBL/GenBank/DDBJ whole genome shotgun (WGS) entry which is preliminary data.</text>
</comment>
<dbReference type="GO" id="GO:0005524">
    <property type="term" value="F:ATP binding"/>
    <property type="evidence" value="ECO:0007669"/>
    <property type="project" value="UniProtKB-KW"/>
</dbReference>
<gene>
    <name evidence="5" type="ORF">EC912_103141</name>
</gene>
<evidence type="ECO:0000313" key="5">
    <source>
        <dbReference type="EMBL" id="TCV94656.1"/>
    </source>
</evidence>
<dbReference type="RefSeq" id="WP_165973550.1">
    <property type="nucleotide sequence ID" value="NZ_SMCS01000003.1"/>
</dbReference>
<organism evidence="5 6">
    <name type="scientific">Luteibacter rhizovicinus</name>
    <dbReference type="NCBI Taxonomy" id="242606"/>
    <lineage>
        <taxon>Bacteria</taxon>
        <taxon>Pseudomonadati</taxon>
        <taxon>Pseudomonadota</taxon>
        <taxon>Gammaproteobacteria</taxon>
        <taxon>Lysobacterales</taxon>
        <taxon>Rhodanobacteraceae</taxon>
        <taxon>Luteibacter</taxon>
    </lineage>
</organism>
<proteinExistence type="inferred from homology"/>
<evidence type="ECO:0000256" key="1">
    <source>
        <dbReference type="ARBA" id="ARBA00006914"/>
    </source>
</evidence>
<dbReference type="InterPro" id="IPR003593">
    <property type="entry name" value="AAA+_ATPase"/>
</dbReference>
<reference evidence="5 6" key="1">
    <citation type="submission" date="2019-03" db="EMBL/GenBank/DDBJ databases">
        <title>Above-ground endophytic microbial communities from plants in different locations in the United States.</title>
        <authorList>
            <person name="Frank C."/>
        </authorList>
    </citation>
    <scope>NUCLEOTIDE SEQUENCE [LARGE SCALE GENOMIC DNA]</scope>
    <source>
        <strain evidence="5 6">LP_13_YM</strain>
    </source>
</reference>
<dbReference type="Gene3D" id="3.40.50.300">
    <property type="entry name" value="P-loop containing nucleotide triphosphate hydrolases"/>
    <property type="match status" value="1"/>
</dbReference>
<sequence>MNALVDTRIDPADSLGIELAWLKSRLRGEDAYPWMADGRSPLDDLALRLGLSMFARHVLLLAAAPDLDDEAAALIAERSPDQPWPSLVLASALFGRNDFAALAPDAPLRALDLVRLSGDGVLSQKAIYADERVVFALRGIDTLDAWLSAWLTPLTSHAGTGSLDAKLTHTLARLLADDADPLAILTGGSMAERHAHVLAAAALTGAAALRMTVPDATQADPEPNEFIRRWRREAALSPRILMLEATEWPARWLRAIEQITTCVVAADASPDIPGTRQQTILHLPASDLNSRRARWRAHLPTLPEAAIMRLAAEYRHAPERLHLTVASERDAADACRALTRGNLAGLAEHIDANVDWNELVLPDEQANQLRELAAHAGSRVLVGESWGFARRNGRGNGVAALFSGPPGTGKTLAARVIAHAIGHDLYRVDLSRVVSKYVGETEKNLARVFDAADCGGAVLLFDEADALFGRRTEGKDSRDRHANLETAYLLQRMESFNGLAILTTNLDQLLDAAFLRRLAFVVRFPFPGETARRDIWRHAFPAQTPLADIDPDQLARMPLAGGHIANIAWSAACRAANAGCEVQTVHIVAAARAECMKLERPWQESWLHGGDR</sequence>
<dbReference type="EMBL" id="SMCS01000003">
    <property type="protein sequence ID" value="TCV94656.1"/>
    <property type="molecule type" value="Genomic_DNA"/>
</dbReference>
<dbReference type="SMART" id="SM00382">
    <property type="entry name" value="AAA"/>
    <property type="match status" value="1"/>
</dbReference>
<name>A0A4R3YQL7_9GAMM</name>
<keyword evidence="2" id="KW-0547">Nucleotide-binding</keyword>
<feature type="domain" description="AAA+ ATPase" evidence="4">
    <location>
        <begin position="396"/>
        <end position="528"/>
    </location>
</feature>
<protein>
    <submittedName>
        <fullName evidence="5">SpoVK/Ycf46/Vps4 family AAA+-type ATPase</fullName>
    </submittedName>
</protein>
<dbReference type="SUPFAM" id="SSF52540">
    <property type="entry name" value="P-loop containing nucleoside triphosphate hydrolases"/>
    <property type="match status" value="1"/>
</dbReference>
<evidence type="ECO:0000313" key="6">
    <source>
        <dbReference type="Proteomes" id="UP000295645"/>
    </source>
</evidence>
<dbReference type="InterPro" id="IPR027417">
    <property type="entry name" value="P-loop_NTPase"/>
</dbReference>
<keyword evidence="6" id="KW-1185">Reference proteome</keyword>
<dbReference type="InterPro" id="IPR050221">
    <property type="entry name" value="26S_Proteasome_ATPase"/>
</dbReference>
<dbReference type="InterPro" id="IPR003959">
    <property type="entry name" value="ATPase_AAA_core"/>
</dbReference>
<keyword evidence="3" id="KW-0067">ATP-binding</keyword>
<dbReference type="Pfam" id="PF22977">
    <property type="entry name" value="WHD"/>
    <property type="match status" value="1"/>
</dbReference>
<dbReference type="AlphaFoldDB" id="A0A4R3YQL7"/>
<evidence type="ECO:0000259" key="4">
    <source>
        <dbReference type="SMART" id="SM00382"/>
    </source>
</evidence>
<evidence type="ECO:0000256" key="3">
    <source>
        <dbReference type="ARBA" id="ARBA00022840"/>
    </source>
</evidence>
<dbReference type="PANTHER" id="PTHR23073">
    <property type="entry name" value="26S PROTEASOME REGULATORY SUBUNIT"/>
    <property type="match status" value="1"/>
</dbReference>
<evidence type="ECO:0000256" key="2">
    <source>
        <dbReference type="ARBA" id="ARBA00022741"/>
    </source>
</evidence>
<dbReference type="InterPro" id="IPR054472">
    <property type="entry name" value="WHD"/>
</dbReference>
<comment type="similarity">
    <text evidence="1">Belongs to the AAA ATPase family.</text>
</comment>
<dbReference type="GO" id="GO:0016887">
    <property type="term" value="F:ATP hydrolysis activity"/>
    <property type="evidence" value="ECO:0007669"/>
    <property type="project" value="InterPro"/>
</dbReference>
<accession>A0A4R3YQL7</accession>